<feature type="transmembrane region" description="Helical" evidence="1">
    <location>
        <begin position="115"/>
        <end position="138"/>
    </location>
</feature>
<feature type="transmembrane region" description="Helical" evidence="1">
    <location>
        <begin position="261"/>
        <end position="283"/>
    </location>
</feature>
<feature type="transmembrane region" description="Helical" evidence="1">
    <location>
        <begin position="208"/>
        <end position="229"/>
    </location>
</feature>
<name>A0A561EQ47_9ACTN</name>
<sequence>MTQLMGRPILGLPGELGARSVLADLLTGVRAALFTFAAIAVPVLALWVVTPYADDTAAGAGRVACSLWLLGHGAPLTRGATAAPVTVTPLLPALLTAVLLYRAGARIGRRGHRHWRAPVAVCAGYLAVATAAVAQCATEGVLRARPLPDLIAVAALAAASLAAGLWSATGPWPLPLGRFAGRVPEVPDWARPVGAGPVVRRAAGAGGLALVAAGGLVLAVAAVLGAGAAGRSAEALGGGAAGFVGLLLACAVLLPNAVLWAAAYALGPGFAVGTGTAVAPTGTRLGALPDLPLFALLPEPSGVGWQLLACALPPAAGVVPALLLGRAAMGEQAAPEGRPAWHPAATCLAALGSSLLAGAGAAPAAWLAGGALAAGRMSALGPVPWQAGLATAGWLAAVTVPGALLTRWWLTRAGTPSWWEQLAALTNRRTARTRAALHRTLTWAADLPSPLARWRSRD</sequence>
<keyword evidence="1" id="KW-0812">Transmembrane</keyword>
<dbReference type="AlphaFoldDB" id="A0A561EQ47"/>
<feature type="transmembrane region" description="Helical" evidence="1">
    <location>
        <begin position="345"/>
        <end position="367"/>
    </location>
</feature>
<protein>
    <recommendedName>
        <fullName evidence="4">Integral membrane protein</fullName>
    </recommendedName>
</protein>
<dbReference type="RefSeq" id="WP_145790654.1">
    <property type="nucleotide sequence ID" value="NZ_BAAABR010000048.1"/>
</dbReference>
<keyword evidence="1" id="KW-1133">Transmembrane helix</keyword>
<feature type="transmembrane region" description="Helical" evidence="1">
    <location>
        <begin position="235"/>
        <end position="254"/>
    </location>
</feature>
<dbReference type="OrthoDB" id="4339149at2"/>
<feature type="transmembrane region" description="Helical" evidence="1">
    <location>
        <begin position="387"/>
        <end position="410"/>
    </location>
</feature>
<dbReference type="Proteomes" id="UP000318416">
    <property type="component" value="Unassembled WGS sequence"/>
</dbReference>
<evidence type="ECO:0008006" key="4">
    <source>
        <dbReference type="Google" id="ProtNLM"/>
    </source>
</evidence>
<evidence type="ECO:0000313" key="2">
    <source>
        <dbReference type="EMBL" id="TWE17741.1"/>
    </source>
</evidence>
<evidence type="ECO:0000313" key="3">
    <source>
        <dbReference type="Proteomes" id="UP000318416"/>
    </source>
</evidence>
<evidence type="ECO:0000256" key="1">
    <source>
        <dbReference type="SAM" id="Phobius"/>
    </source>
</evidence>
<keyword evidence="1" id="KW-0472">Membrane</keyword>
<accession>A0A561EQ47</accession>
<dbReference type="InterPro" id="IPR045931">
    <property type="entry name" value="DUF6350"/>
</dbReference>
<dbReference type="Pfam" id="PF19877">
    <property type="entry name" value="DUF6350"/>
    <property type="match status" value="1"/>
</dbReference>
<proteinExistence type="predicted"/>
<dbReference type="EMBL" id="VIVR01000001">
    <property type="protein sequence ID" value="TWE17741.1"/>
    <property type="molecule type" value="Genomic_DNA"/>
</dbReference>
<comment type="caution">
    <text evidence="2">The sequence shown here is derived from an EMBL/GenBank/DDBJ whole genome shotgun (WGS) entry which is preliminary data.</text>
</comment>
<organism evidence="2 3">
    <name type="scientific">Kitasatospora atroaurantiaca</name>
    <dbReference type="NCBI Taxonomy" id="285545"/>
    <lineage>
        <taxon>Bacteria</taxon>
        <taxon>Bacillati</taxon>
        <taxon>Actinomycetota</taxon>
        <taxon>Actinomycetes</taxon>
        <taxon>Kitasatosporales</taxon>
        <taxon>Streptomycetaceae</taxon>
        <taxon>Kitasatospora</taxon>
    </lineage>
</organism>
<feature type="transmembrane region" description="Helical" evidence="1">
    <location>
        <begin position="303"/>
        <end position="324"/>
    </location>
</feature>
<feature type="transmembrane region" description="Helical" evidence="1">
    <location>
        <begin position="21"/>
        <end position="49"/>
    </location>
</feature>
<feature type="transmembrane region" description="Helical" evidence="1">
    <location>
        <begin position="82"/>
        <end position="103"/>
    </location>
</feature>
<gene>
    <name evidence="2" type="ORF">FB465_2779</name>
</gene>
<reference evidence="2 3" key="1">
    <citation type="submission" date="2019-06" db="EMBL/GenBank/DDBJ databases">
        <title>Sequencing the genomes of 1000 actinobacteria strains.</title>
        <authorList>
            <person name="Klenk H.-P."/>
        </authorList>
    </citation>
    <scope>NUCLEOTIDE SEQUENCE [LARGE SCALE GENOMIC DNA]</scope>
    <source>
        <strain evidence="2 3">DSM 41649</strain>
    </source>
</reference>
<keyword evidence="3" id="KW-1185">Reference proteome</keyword>
<feature type="transmembrane region" description="Helical" evidence="1">
    <location>
        <begin position="150"/>
        <end position="168"/>
    </location>
</feature>